<gene>
    <name evidence="2" type="ORF">J2W49_001828</name>
</gene>
<feature type="transmembrane region" description="Helical" evidence="1">
    <location>
        <begin position="104"/>
        <end position="125"/>
    </location>
</feature>
<keyword evidence="1" id="KW-0472">Membrane</keyword>
<feature type="transmembrane region" description="Helical" evidence="1">
    <location>
        <begin position="132"/>
        <end position="152"/>
    </location>
</feature>
<dbReference type="PANTHER" id="PTHR39419:SF1">
    <property type="entry name" value="SLL0814 PROTEIN"/>
    <property type="match status" value="1"/>
</dbReference>
<keyword evidence="3" id="KW-1185">Reference proteome</keyword>
<organism evidence="2 3">
    <name type="scientific">Hydrogenophaga palleronii</name>
    <dbReference type="NCBI Taxonomy" id="65655"/>
    <lineage>
        <taxon>Bacteria</taxon>
        <taxon>Pseudomonadati</taxon>
        <taxon>Pseudomonadota</taxon>
        <taxon>Betaproteobacteria</taxon>
        <taxon>Burkholderiales</taxon>
        <taxon>Comamonadaceae</taxon>
        <taxon>Hydrogenophaga</taxon>
    </lineage>
</organism>
<dbReference type="EMBL" id="JAVDWU010000003">
    <property type="protein sequence ID" value="MDR7149873.1"/>
    <property type="molecule type" value="Genomic_DNA"/>
</dbReference>
<feature type="transmembrane region" description="Helical" evidence="1">
    <location>
        <begin position="184"/>
        <end position="201"/>
    </location>
</feature>
<keyword evidence="1" id="KW-0812">Transmembrane</keyword>
<sequence>MGSPRIRTPEFLALTALLAGLLLFTAFRYPLQTLALNAASVVMFLVSLWAAHVLLGRVRANGFAALALAVGWFAEQMGSSRGWFFGHYTYTDVLGVTLGDVPLVIPMMWFALTLLGYVMACLILWRRPVLAAPGWITGGLTAWLAALIVTAFDLGADPYFVFVLKAWIMEKKDGGWFGETLQGFVGWMIIGFAIVASFQWRARPVAPSLTDPLVSRAVLVPLLIYASGLVFQMIWGHPIEVRAIAFFAMGIPLFIAGVAWFQWIQPNGPFVKGVTP</sequence>
<comment type="caution">
    <text evidence="2">The sequence shown here is derived from an EMBL/GenBank/DDBJ whole genome shotgun (WGS) entry which is preliminary data.</text>
</comment>
<accession>A0ABU1WKV4</accession>
<feature type="transmembrane region" description="Helical" evidence="1">
    <location>
        <begin position="63"/>
        <end position="84"/>
    </location>
</feature>
<feature type="transmembrane region" description="Helical" evidence="1">
    <location>
        <begin position="38"/>
        <end position="56"/>
    </location>
</feature>
<proteinExistence type="predicted"/>
<name>A0ABU1WKV4_9BURK</name>
<dbReference type="Proteomes" id="UP001265700">
    <property type="component" value="Unassembled WGS sequence"/>
</dbReference>
<dbReference type="RefSeq" id="WP_310314620.1">
    <property type="nucleotide sequence ID" value="NZ_JAVDWU010000003.1"/>
</dbReference>
<evidence type="ECO:0000256" key="1">
    <source>
        <dbReference type="SAM" id="Phobius"/>
    </source>
</evidence>
<evidence type="ECO:0000313" key="2">
    <source>
        <dbReference type="EMBL" id="MDR7149873.1"/>
    </source>
</evidence>
<dbReference type="Pfam" id="PF04240">
    <property type="entry name" value="Caroten_synth"/>
    <property type="match status" value="1"/>
</dbReference>
<reference evidence="2 3" key="1">
    <citation type="submission" date="2023-07" db="EMBL/GenBank/DDBJ databases">
        <title>Sorghum-associated microbial communities from plants grown in Nebraska, USA.</title>
        <authorList>
            <person name="Schachtman D."/>
        </authorList>
    </citation>
    <scope>NUCLEOTIDE SEQUENCE [LARGE SCALE GENOMIC DNA]</scope>
    <source>
        <strain evidence="2 3">4249</strain>
    </source>
</reference>
<feature type="transmembrane region" description="Helical" evidence="1">
    <location>
        <begin position="241"/>
        <end position="263"/>
    </location>
</feature>
<evidence type="ECO:0000313" key="3">
    <source>
        <dbReference type="Proteomes" id="UP001265700"/>
    </source>
</evidence>
<dbReference type="PANTHER" id="PTHR39419">
    <property type="entry name" value="SLL0814 PROTEIN"/>
    <property type="match status" value="1"/>
</dbReference>
<protein>
    <submittedName>
        <fullName evidence="2">Membrane protein</fullName>
    </submittedName>
</protein>
<feature type="transmembrane region" description="Helical" evidence="1">
    <location>
        <begin position="213"/>
        <end position="235"/>
    </location>
</feature>
<dbReference type="InterPro" id="IPR007354">
    <property type="entry name" value="CruF-like"/>
</dbReference>
<keyword evidence="1" id="KW-1133">Transmembrane helix</keyword>